<accession>A0A9N8HXH1</accession>
<dbReference type="OrthoDB" id="38931at2759"/>
<evidence type="ECO:0000256" key="1">
    <source>
        <dbReference type="SAM" id="MobiDB-lite"/>
    </source>
</evidence>
<dbReference type="AlphaFoldDB" id="A0A9N8HXH1"/>
<dbReference type="Proteomes" id="UP001153069">
    <property type="component" value="Unassembled WGS sequence"/>
</dbReference>
<gene>
    <name evidence="2" type="ORF">SEMRO_2460_G328270.1</name>
</gene>
<proteinExistence type="predicted"/>
<name>A0A9N8HXH1_9STRA</name>
<feature type="region of interest" description="Disordered" evidence="1">
    <location>
        <begin position="1"/>
        <end position="75"/>
    </location>
</feature>
<organism evidence="2 3">
    <name type="scientific">Seminavis robusta</name>
    <dbReference type="NCBI Taxonomy" id="568900"/>
    <lineage>
        <taxon>Eukaryota</taxon>
        <taxon>Sar</taxon>
        <taxon>Stramenopiles</taxon>
        <taxon>Ochrophyta</taxon>
        <taxon>Bacillariophyta</taxon>
        <taxon>Bacillariophyceae</taxon>
        <taxon>Bacillariophycidae</taxon>
        <taxon>Naviculales</taxon>
        <taxon>Naviculaceae</taxon>
        <taxon>Seminavis</taxon>
    </lineage>
</organism>
<comment type="caution">
    <text evidence="2">The sequence shown here is derived from an EMBL/GenBank/DDBJ whole genome shotgun (WGS) entry which is preliminary data.</text>
</comment>
<feature type="compositionally biased region" description="Basic and acidic residues" evidence="1">
    <location>
        <begin position="1"/>
        <end position="34"/>
    </location>
</feature>
<evidence type="ECO:0000313" key="2">
    <source>
        <dbReference type="EMBL" id="CAB9529302.1"/>
    </source>
</evidence>
<evidence type="ECO:0000313" key="3">
    <source>
        <dbReference type="Proteomes" id="UP001153069"/>
    </source>
</evidence>
<dbReference type="EMBL" id="CAICTM010002458">
    <property type="protein sequence ID" value="CAB9529302.1"/>
    <property type="molecule type" value="Genomic_DNA"/>
</dbReference>
<protein>
    <submittedName>
        <fullName evidence="2">Uncharacterized protein</fullName>
    </submittedName>
</protein>
<reference evidence="2" key="1">
    <citation type="submission" date="2020-06" db="EMBL/GenBank/DDBJ databases">
        <authorList>
            <consortium name="Plant Systems Biology data submission"/>
        </authorList>
    </citation>
    <scope>NUCLEOTIDE SEQUENCE</scope>
    <source>
        <strain evidence="2">D6</strain>
    </source>
</reference>
<sequence>MADEDLNPHEWEKPAWAKDGPKLKSTGKADKMKEGNLAAEITHVNKNKDASRDINAAANSEVLHSGGGGDDKDVSWEKPSWTKDAGLKNTGKGYVGTVSLEGFSMRRANKIVPVLVWAALRG</sequence>
<keyword evidence="3" id="KW-1185">Reference proteome</keyword>